<dbReference type="PANTHER" id="PTHR13622">
    <property type="entry name" value="THIAMIN PYROPHOSPHOKINASE"/>
    <property type="match status" value="1"/>
</dbReference>
<dbReference type="STRING" id="945553.A0A0D2Q8B1"/>
<protein>
    <recommendedName>
        <fullName evidence="1">Nudix hydrolase domain-containing protein</fullName>
    </recommendedName>
</protein>
<organism evidence="2 3">
    <name type="scientific">Hypholoma sublateritium (strain FD-334 SS-4)</name>
    <dbReference type="NCBI Taxonomy" id="945553"/>
    <lineage>
        <taxon>Eukaryota</taxon>
        <taxon>Fungi</taxon>
        <taxon>Dikarya</taxon>
        <taxon>Basidiomycota</taxon>
        <taxon>Agaricomycotina</taxon>
        <taxon>Agaricomycetes</taxon>
        <taxon>Agaricomycetidae</taxon>
        <taxon>Agaricales</taxon>
        <taxon>Agaricineae</taxon>
        <taxon>Strophariaceae</taxon>
        <taxon>Hypholoma</taxon>
    </lineage>
</organism>
<dbReference type="Gene3D" id="3.90.79.10">
    <property type="entry name" value="Nucleoside Triphosphate Pyrophosphohydrolase"/>
    <property type="match status" value="1"/>
</dbReference>
<dbReference type="InterPro" id="IPR015797">
    <property type="entry name" value="NUDIX_hydrolase-like_dom_sf"/>
</dbReference>
<name>A0A0D2Q8B1_HYPSF</name>
<gene>
    <name evidence="2" type="ORF">HYPSUDRAFT_34222</name>
</gene>
<dbReference type="CDD" id="cd03676">
    <property type="entry name" value="NUDIX_Tnr3_like"/>
    <property type="match status" value="1"/>
</dbReference>
<reference evidence="3" key="1">
    <citation type="submission" date="2014-04" db="EMBL/GenBank/DDBJ databases">
        <title>Evolutionary Origins and Diversification of the Mycorrhizal Mutualists.</title>
        <authorList>
            <consortium name="DOE Joint Genome Institute"/>
            <consortium name="Mycorrhizal Genomics Consortium"/>
            <person name="Kohler A."/>
            <person name="Kuo A."/>
            <person name="Nagy L.G."/>
            <person name="Floudas D."/>
            <person name="Copeland A."/>
            <person name="Barry K.W."/>
            <person name="Cichocki N."/>
            <person name="Veneault-Fourrey C."/>
            <person name="LaButti K."/>
            <person name="Lindquist E.A."/>
            <person name="Lipzen A."/>
            <person name="Lundell T."/>
            <person name="Morin E."/>
            <person name="Murat C."/>
            <person name="Riley R."/>
            <person name="Ohm R."/>
            <person name="Sun H."/>
            <person name="Tunlid A."/>
            <person name="Henrissat B."/>
            <person name="Grigoriev I.V."/>
            <person name="Hibbett D.S."/>
            <person name="Martin F."/>
        </authorList>
    </citation>
    <scope>NUCLEOTIDE SEQUENCE [LARGE SCALE GENOMIC DNA]</scope>
    <source>
        <strain evidence="3">FD-334 SS-4</strain>
    </source>
</reference>
<dbReference type="InterPro" id="IPR000086">
    <property type="entry name" value="NUDIX_hydrolase_dom"/>
</dbReference>
<evidence type="ECO:0000313" key="2">
    <source>
        <dbReference type="EMBL" id="KJA27965.1"/>
    </source>
</evidence>
<dbReference type="Proteomes" id="UP000054270">
    <property type="component" value="Unassembled WGS sequence"/>
</dbReference>
<proteinExistence type="predicted"/>
<accession>A0A0D2Q8B1</accession>
<dbReference type="PANTHER" id="PTHR13622:SF8">
    <property type="entry name" value="THIAMIN PYROPHOSPHOKINASE 1"/>
    <property type="match status" value="1"/>
</dbReference>
<dbReference type="OrthoDB" id="10261522at2759"/>
<dbReference type="OMA" id="HMERIVA"/>
<feature type="domain" description="Nudix hydrolase" evidence="1">
    <location>
        <begin position="225"/>
        <end position="375"/>
    </location>
</feature>
<dbReference type="Pfam" id="PF00293">
    <property type="entry name" value="NUDIX"/>
    <property type="match status" value="1"/>
</dbReference>
<dbReference type="GO" id="GO:0044715">
    <property type="term" value="F:8-oxo-dGDP phosphatase activity"/>
    <property type="evidence" value="ECO:0007669"/>
    <property type="project" value="TreeGrafter"/>
</dbReference>
<evidence type="ECO:0000313" key="3">
    <source>
        <dbReference type="Proteomes" id="UP000054270"/>
    </source>
</evidence>
<keyword evidence="3" id="KW-1185">Reference proteome</keyword>
<evidence type="ECO:0000259" key="1">
    <source>
        <dbReference type="PROSITE" id="PS51462"/>
    </source>
</evidence>
<dbReference type="EMBL" id="KN817522">
    <property type="protein sequence ID" value="KJA27965.1"/>
    <property type="molecule type" value="Genomic_DNA"/>
</dbReference>
<dbReference type="AlphaFoldDB" id="A0A0D2Q8B1"/>
<dbReference type="PROSITE" id="PS51462">
    <property type="entry name" value="NUDIX"/>
    <property type="match status" value="1"/>
</dbReference>
<sequence length="414" mass="46874">MQVHRHCRNPLSSFQRCTSIAYTTHYQLPIICNSLRRYHVDAPPVQPLRLPPGHRSLLPLVHECNNLILPHCPWDGDRVYTIATRTADGAIVDEEPVVPFLIAHSPHEKPIGFVRQQVASALEDDHQKHLVSDSASPWDFRYSNGADRTLRAIAFADWVNEGGKYTRTMHMERIVADWKRHGAFTPILRSWSDEAYPVYIHPPNPVNATHDPVAFAIERAALPLFSFVNFGALLIAYVRDPTTGQIMIWVPRRSPHKRMWPGKLDVTVGGGMGLGDSAMQTIVRESAEEALLDQDYVEEWIRPVGVLPFPNRSPGGWALPGMYHLFDLPLPTDGSIVPRVNALDGEVEKFELVDAETILQFLLEGQFKSSSAVAIMDFLMRHGYITEETDPRYLDVCRQLKTDFKLPVAWRSHL</sequence>
<dbReference type="SUPFAM" id="SSF55811">
    <property type="entry name" value="Nudix"/>
    <property type="match status" value="1"/>
</dbReference>